<reference evidence="3 4" key="1">
    <citation type="submission" date="2024-09" db="EMBL/GenBank/DDBJ databases">
        <authorList>
            <person name="Zhang Z.-H."/>
        </authorList>
    </citation>
    <scope>NUCLEOTIDE SEQUENCE [LARGE SCALE GENOMIC DNA]</scope>
    <source>
        <strain evidence="3 4">HHTR114</strain>
    </source>
</reference>
<evidence type="ECO:0000313" key="3">
    <source>
        <dbReference type="EMBL" id="MFC6034069.1"/>
    </source>
</evidence>
<dbReference type="Proteomes" id="UP001596116">
    <property type="component" value="Unassembled WGS sequence"/>
</dbReference>
<dbReference type="NCBIfam" id="TIGR03015">
    <property type="entry name" value="pepcterm_ATPase"/>
    <property type="match status" value="1"/>
</dbReference>
<feature type="compositionally biased region" description="Basic and acidic residues" evidence="1">
    <location>
        <begin position="286"/>
        <end position="295"/>
    </location>
</feature>
<dbReference type="EMBL" id="JBHPON010000001">
    <property type="protein sequence ID" value="MFC6034069.1"/>
    <property type="molecule type" value="Genomic_DNA"/>
</dbReference>
<dbReference type="Pfam" id="PF13401">
    <property type="entry name" value="AAA_22"/>
    <property type="match status" value="1"/>
</dbReference>
<dbReference type="SUPFAM" id="SSF52540">
    <property type="entry name" value="P-loop containing nucleoside triphosphate hydrolases"/>
    <property type="match status" value="1"/>
</dbReference>
<evidence type="ECO:0000256" key="1">
    <source>
        <dbReference type="SAM" id="MobiDB-lite"/>
    </source>
</evidence>
<sequence length="486" mass="54061">MYEEYFHLSDAPFRLNPDPRFFYGSRSHNKAMAYLHYGLKQAEGFIVITGPVGAGKSMVISHLLDQLNSSNIVAANLLTSNIEPEDLLSQILSAFRIEPEGEGRTGEIEAFEDYLFDQLNRGRRVLLIIDEAQNLPFKTLEELRMLSNIDYEGTPLFQVFLVGQPEFRTIMEQPNMEQLRQRVIASYHLENLSEEETRDYIMHRLSVAGWREDPAFADDAFSAIHEATTGLPRRVNTLCNRLMLYCSLEEKHEVTVEVVETVCAELKEEKLDARKPADAMPPVAKVEGEPAREEPQQEEPVIEATAEPAETPTDISEADDAAAEETDTNIVSLETERARKTAAVEPDMEPPVEQEPTATPSSMSVLDRLRAKKGDDARQEATLTDVASAIKAASEGAASEFEEETAPDSGDTMLPTGNAGEPQWRIALTRSIDETRDELKRAHSNVVELTRSVGAGEKDRKARREKIAASLGRAEALLDAMRSAEG</sequence>
<evidence type="ECO:0000259" key="2">
    <source>
        <dbReference type="SMART" id="SM00382"/>
    </source>
</evidence>
<name>A0ABW1KRV9_9PROT</name>
<feature type="region of interest" description="Disordered" evidence="1">
    <location>
        <begin position="394"/>
        <end position="423"/>
    </location>
</feature>
<feature type="compositionally biased region" description="Acidic residues" evidence="1">
    <location>
        <begin position="316"/>
        <end position="327"/>
    </location>
</feature>
<keyword evidence="4" id="KW-1185">Reference proteome</keyword>
<dbReference type="PANTHER" id="PTHR35894:SF1">
    <property type="entry name" value="PHOSPHORIBULOKINASE _ URIDINE KINASE FAMILY"/>
    <property type="match status" value="1"/>
</dbReference>
<feature type="domain" description="AAA+ ATPase" evidence="2">
    <location>
        <begin position="42"/>
        <end position="208"/>
    </location>
</feature>
<evidence type="ECO:0000313" key="4">
    <source>
        <dbReference type="Proteomes" id="UP001596116"/>
    </source>
</evidence>
<feature type="compositionally biased region" description="Basic and acidic residues" evidence="1">
    <location>
        <begin position="367"/>
        <end position="379"/>
    </location>
</feature>
<dbReference type="InterPro" id="IPR003593">
    <property type="entry name" value="AAA+_ATPase"/>
</dbReference>
<dbReference type="SMART" id="SM00382">
    <property type="entry name" value="AAA"/>
    <property type="match status" value="1"/>
</dbReference>
<dbReference type="RefSeq" id="WP_379880620.1">
    <property type="nucleotide sequence ID" value="NZ_JBHPON010000001.1"/>
</dbReference>
<dbReference type="Gene3D" id="3.40.50.300">
    <property type="entry name" value="P-loop containing nucleotide triphosphate hydrolases"/>
    <property type="match status" value="1"/>
</dbReference>
<dbReference type="InterPro" id="IPR049945">
    <property type="entry name" value="AAA_22"/>
</dbReference>
<accession>A0ABW1KRV9</accession>
<dbReference type="PANTHER" id="PTHR35894">
    <property type="entry name" value="GENERAL SECRETION PATHWAY PROTEIN A-RELATED"/>
    <property type="match status" value="1"/>
</dbReference>
<dbReference type="InterPro" id="IPR027417">
    <property type="entry name" value="P-loop_NTPase"/>
</dbReference>
<feature type="region of interest" description="Disordered" evidence="1">
    <location>
        <begin position="274"/>
        <end position="380"/>
    </location>
</feature>
<proteinExistence type="predicted"/>
<comment type="caution">
    <text evidence="3">The sequence shown here is derived from an EMBL/GenBank/DDBJ whole genome shotgun (WGS) entry which is preliminary data.</text>
</comment>
<dbReference type="InterPro" id="IPR052026">
    <property type="entry name" value="ExeA_AAA_ATPase_DNA-bind"/>
</dbReference>
<protein>
    <submittedName>
        <fullName evidence="3">XrtA/PEP-CTERM system-associated ATPase</fullName>
    </submittedName>
</protein>
<gene>
    <name evidence="3" type="ORF">ACFMB1_00860</name>
</gene>
<dbReference type="InterPro" id="IPR017466">
    <property type="entry name" value="XrtA-assoc_ATPase-like"/>
</dbReference>
<organism evidence="3 4">
    <name type="scientific">Hyphococcus aureus</name>
    <dbReference type="NCBI Taxonomy" id="2666033"/>
    <lineage>
        <taxon>Bacteria</taxon>
        <taxon>Pseudomonadati</taxon>
        <taxon>Pseudomonadota</taxon>
        <taxon>Alphaproteobacteria</taxon>
        <taxon>Parvularculales</taxon>
        <taxon>Parvularculaceae</taxon>
        <taxon>Hyphococcus</taxon>
    </lineage>
</organism>